<dbReference type="AlphaFoldDB" id="A0A9W4XQ18"/>
<dbReference type="PROSITE" id="PS51782">
    <property type="entry name" value="LYSM"/>
    <property type="match status" value="1"/>
</dbReference>
<dbReference type="Gene3D" id="3.10.350.10">
    <property type="entry name" value="LysM domain"/>
    <property type="match status" value="1"/>
</dbReference>
<gene>
    <name evidence="5" type="ORF">PDIGIT_LOCUS1481</name>
</gene>
<protein>
    <recommendedName>
        <fullName evidence="4">LysM domain-containing protein</fullName>
    </recommendedName>
</protein>
<reference evidence="5" key="1">
    <citation type="submission" date="2023-01" db="EMBL/GenBank/DDBJ databases">
        <authorList>
            <person name="Van Ghelder C."/>
            <person name="Rancurel C."/>
        </authorList>
    </citation>
    <scope>NUCLEOTIDE SEQUENCE</scope>
    <source>
        <strain evidence="5">CNCM I-4278</strain>
    </source>
</reference>
<proteinExistence type="predicted"/>
<evidence type="ECO:0000313" key="5">
    <source>
        <dbReference type="EMBL" id="CAI6264457.1"/>
    </source>
</evidence>
<dbReference type="SUPFAM" id="SSF54106">
    <property type="entry name" value="LysM domain"/>
    <property type="match status" value="1"/>
</dbReference>
<keyword evidence="2" id="KW-0843">Virulence</keyword>
<keyword evidence="3" id="KW-0732">Signal</keyword>
<dbReference type="OrthoDB" id="1193027at2759"/>
<sequence>MIAVKLLFAASNILVSAYATASDADSPNVRSLNSRAPAYKIYGGDGTAGQGWPTEAQWLDYDSLWAANYEVMMNKLDETGCLNAWGPNTEAEVAVIKSGIEAAASTSGLDHRFILATMMQESNGCVRVPTSISPNEQVRNPGLFQCANGDHTCNEDGNLKIPCPDDQITGMINDGVLGTASGPGLQQLVVESGAQDVSKYYKALVLYNSGVLPPSGNLGQGRSTRCYASDLANRLTGWTGIGRTCDPNTIGDNWGTPIGEKFEGAPANCIRWYTVQSGDGCRSIEEANGIALGTIKNLNQGVDSNCGNLRRNVNYCLATSD</sequence>
<dbReference type="PANTHER" id="PTHR34997">
    <property type="entry name" value="AM15"/>
    <property type="match status" value="1"/>
</dbReference>
<dbReference type="PANTHER" id="PTHR34997:SF1">
    <property type="entry name" value="PEPTIDOGLYCAN-BINDING LYSIN DOMAIN"/>
    <property type="match status" value="1"/>
</dbReference>
<comment type="caution">
    <text evidence="5">The sequence shown here is derived from an EMBL/GenBank/DDBJ whole genome shotgun (WGS) entry which is preliminary data.</text>
</comment>
<dbReference type="Proteomes" id="UP001152607">
    <property type="component" value="Unassembled WGS sequence"/>
</dbReference>
<dbReference type="Pfam" id="PF01476">
    <property type="entry name" value="LysM"/>
    <property type="match status" value="1"/>
</dbReference>
<dbReference type="EMBL" id="CAOQHR010000001">
    <property type="protein sequence ID" value="CAI6264457.1"/>
    <property type="molecule type" value="Genomic_DNA"/>
</dbReference>
<feature type="chain" id="PRO_5040919135" description="LysM domain-containing protein" evidence="3">
    <location>
        <begin position="18"/>
        <end position="321"/>
    </location>
</feature>
<dbReference type="InterPro" id="IPR052210">
    <property type="entry name" value="LysM1-like"/>
</dbReference>
<keyword evidence="6" id="KW-1185">Reference proteome</keyword>
<dbReference type="GO" id="GO:0008061">
    <property type="term" value="F:chitin binding"/>
    <property type="evidence" value="ECO:0007669"/>
    <property type="project" value="UniProtKB-KW"/>
</dbReference>
<organism evidence="5 6">
    <name type="scientific">Periconia digitata</name>
    <dbReference type="NCBI Taxonomy" id="1303443"/>
    <lineage>
        <taxon>Eukaryota</taxon>
        <taxon>Fungi</taxon>
        <taxon>Dikarya</taxon>
        <taxon>Ascomycota</taxon>
        <taxon>Pezizomycotina</taxon>
        <taxon>Dothideomycetes</taxon>
        <taxon>Pleosporomycetidae</taxon>
        <taxon>Pleosporales</taxon>
        <taxon>Massarineae</taxon>
        <taxon>Periconiaceae</taxon>
        <taxon>Periconia</taxon>
    </lineage>
</organism>
<feature type="signal peptide" evidence="3">
    <location>
        <begin position="1"/>
        <end position="17"/>
    </location>
</feature>
<dbReference type="CDD" id="cd00118">
    <property type="entry name" value="LysM"/>
    <property type="match status" value="1"/>
</dbReference>
<dbReference type="InterPro" id="IPR036779">
    <property type="entry name" value="LysM_dom_sf"/>
</dbReference>
<evidence type="ECO:0000256" key="2">
    <source>
        <dbReference type="ARBA" id="ARBA00023026"/>
    </source>
</evidence>
<accession>A0A9W4XQ18</accession>
<evidence type="ECO:0000256" key="3">
    <source>
        <dbReference type="SAM" id="SignalP"/>
    </source>
</evidence>
<evidence type="ECO:0000256" key="1">
    <source>
        <dbReference type="ARBA" id="ARBA00022669"/>
    </source>
</evidence>
<keyword evidence="1" id="KW-0147">Chitin-binding</keyword>
<evidence type="ECO:0000259" key="4">
    <source>
        <dbReference type="PROSITE" id="PS51782"/>
    </source>
</evidence>
<feature type="domain" description="LysM" evidence="4">
    <location>
        <begin position="271"/>
        <end position="317"/>
    </location>
</feature>
<name>A0A9W4XQ18_9PLEO</name>
<evidence type="ECO:0000313" key="6">
    <source>
        <dbReference type="Proteomes" id="UP001152607"/>
    </source>
</evidence>
<dbReference type="InterPro" id="IPR018392">
    <property type="entry name" value="LysM"/>
</dbReference>